<organism evidence="2 3">
    <name type="scientific">Ditylenchus dipsaci</name>
    <dbReference type="NCBI Taxonomy" id="166011"/>
    <lineage>
        <taxon>Eukaryota</taxon>
        <taxon>Metazoa</taxon>
        <taxon>Ecdysozoa</taxon>
        <taxon>Nematoda</taxon>
        <taxon>Chromadorea</taxon>
        <taxon>Rhabditida</taxon>
        <taxon>Tylenchina</taxon>
        <taxon>Tylenchomorpha</taxon>
        <taxon>Sphaerularioidea</taxon>
        <taxon>Anguinidae</taxon>
        <taxon>Anguininae</taxon>
        <taxon>Ditylenchus</taxon>
    </lineage>
</organism>
<proteinExistence type="predicted"/>
<accession>A0A915DIT2</accession>
<feature type="transmembrane region" description="Helical" evidence="1">
    <location>
        <begin position="43"/>
        <end position="62"/>
    </location>
</feature>
<reference evidence="3" key="1">
    <citation type="submission" date="2022-11" db="UniProtKB">
        <authorList>
            <consortium name="WormBaseParasite"/>
        </authorList>
    </citation>
    <scope>IDENTIFICATION</scope>
</reference>
<protein>
    <submittedName>
        <fullName evidence="3">Uncharacterized protein</fullName>
    </submittedName>
</protein>
<sequence length="142" mass="16268">MFWFGYPLVVGFIQVGTDRGSMSASASGVSKWVPDLPGGGPGGLSWILVVQSSTIHIILFRTDRDQQKNMLRVHTNKVEGFWSHVKHKIKPIRGTSEPLKSFYIDDAVFRQNCDAENNNMLELFFERISMIYRIDNYELQIK</sequence>
<dbReference type="AlphaFoldDB" id="A0A915DIT2"/>
<dbReference type="WBParaSite" id="jg19907">
    <property type="protein sequence ID" value="jg19907"/>
    <property type="gene ID" value="jg19907"/>
</dbReference>
<keyword evidence="1" id="KW-0812">Transmembrane</keyword>
<keyword evidence="2" id="KW-1185">Reference proteome</keyword>
<evidence type="ECO:0000313" key="3">
    <source>
        <dbReference type="WBParaSite" id="jg19907"/>
    </source>
</evidence>
<name>A0A915DIT2_9BILA</name>
<evidence type="ECO:0000256" key="1">
    <source>
        <dbReference type="SAM" id="Phobius"/>
    </source>
</evidence>
<keyword evidence="1" id="KW-0472">Membrane</keyword>
<keyword evidence="1" id="KW-1133">Transmembrane helix</keyword>
<dbReference type="Proteomes" id="UP000887574">
    <property type="component" value="Unplaced"/>
</dbReference>
<evidence type="ECO:0000313" key="2">
    <source>
        <dbReference type="Proteomes" id="UP000887574"/>
    </source>
</evidence>